<sequence length="195" mass="22903">MEVKLQFGSWFVNHWLRWGKSVDWINIIFPHSSKECWHAHSCVGTNCCMELKLQFGTWSVKRWLRWQKSMDWMNSRPFFPFYDRVLFTDRGFSFLLHTSDQGRQTKSLCRTVNLVENRRIIGDTFVKVADKTANDLNLTWDNLLLEQGSYDGFSLNTKVLQLLFRVFLAINIQADPKSNDSFSYKCLALRLATSS</sequence>
<proteinExistence type="predicted"/>
<accession>A0ABQ9ZVA7</accession>
<protein>
    <submittedName>
        <fullName evidence="1">Uncharacterized protein</fullName>
    </submittedName>
</protein>
<gene>
    <name evidence="1" type="ORF">OUZ56_031403</name>
</gene>
<organism evidence="1 2">
    <name type="scientific">Daphnia magna</name>
    <dbReference type="NCBI Taxonomy" id="35525"/>
    <lineage>
        <taxon>Eukaryota</taxon>
        <taxon>Metazoa</taxon>
        <taxon>Ecdysozoa</taxon>
        <taxon>Arthropoda</taxon>
        <taxon>Crustacea</taxon>
        <taxon>Branchiopoda</taxon>
        <taxon>Diplostraca</taxon>
        <taxon>Cladocera</taxon>
        <taxon>Anomopoda</taxon>
        <taxon>Daphniidae</taxon>
        <taxon>Daphnia</taxon>
    </lineage>
</organism>
<dbReference type="EMBL" id="JAOYFB010000005">
    <property type="protein sequence ID" value="KAK4016449.1"/>
    <property type="molecule type" value="Genomic_DNA"/>
</dbReference>
<evidence type="ECO:0000313" key="2">
    <source>
        <dbReference type="Proteomes" id="UP001234178"/>
    </source>
</evidence>
<reference evidence="1 2" key="1">
    <citation type="journal article" date="2023" name="Nucleic Acids Res.">
        <title>The hologenome of Daphnia magna reveals possible DNA methylation and microbiome-mediated evolution of the host genome.</title>
        <authorList>
            <person name="Chaturvedi A."/>
            <person name="Li X."/>
            <person name="Dhandapani V."/>
            <person name="Marshall H."/>
            <person name="Kissane S."/>
            <person name="Cuenca-Cambronero M."/>
            <person name="Asole G."/>
            <person name="Calvet F."/>
            <person name="Ruiz-Romero M."/>
            <person name="Marangio P."/>
            <person name="Guigo R."/>
            <person name="Rago D."/>
            <person name="Mirbahai L."/>
            <person name="Eastwood N."/>
            <person name="Colbourne J.K."/>
            <person name="Zhou J."/>
            <person name="Mallon E."/>
            <person name="Orsini L."/>
        </authorList>
    </citation>
    <scope>NUCLEOTIDE SEQUENCE [LARGE SCALE GENOMIC DNA]</scope>
    <source>
        <strain evidence="1">LRV0_1</strain>
    </source>
</reference>
<dbReference type="Gene3D" id="3.40.50.620">
    <property type="entry name" value="HUPs"/>
    <property type="match status" value="1"/>
</dbReference>
<evidence type="ECO:0000313" key="1">
    <source>
        <dbReference type="EMBL" id="KAK4016449.1"/>
    </source>
</evidence>
<keyword evidence="2" id="KW-1185">Reference proteome</keyword>
<dbReference type="Proteomes" id="UP001234178">
    <property type="component" value="Unassembled WGS sequence"/>
</dbReference>
<comment type="caution">
    <text evidence="1">The sequence shown here is derived from an EMBL/GenBank/DDBJ whole genome shotgun (WGS) entry which is preliminary data.</text>
</comment>
<dbReference type="InterPro" id="IPR014729">
    <property type="entry name" value="Rossmann-like_a/b/a_fold"/>
</dbReference>
<name>A0ABQ9ZVA7_9CRUS</name>